<feature type="transmembrane region" description="Helical" evidence="8">
    <location>
        <begin position="329"/>
        <end position="347"/>
    </location>
</feature>
<accession>A0A918DC76</accession>
<feature type="transmembrane region" description="Helical" evidence="8">
    <location>
        <begin position="252"/>
        <end position="271"/>
    </location>
</feature>
<dbReference type="InterPro" id="IPR010920">
    <property type="entry name" value="LSM_dom_sf"/>
</dbReference>
<evidence type="ECO:0000256" key="1">
    <source>
        <dbReference type="ARBA" id="ARBA00004651"/>
    </source>
</evidence>
<evidence type="ECO:0000256" key="7">
    <source>
        <dbReference type="SAM" id="MobiDB-lite"/>
    </source>
</evidence>
<proteinExistence type="inferred from homology"/>
<feature type="chain" id="PRO_5037275193" evidence="9">
    <location>
        <begin position="35"/>
        <end position="879"/>
    </location>
</feature>
<feature type="region of interest" description="Disordered" evidence="7">
    <location>
        <begin position="35"/>
        <end position="75"/>
    </location>
</feature>
<feature type="transmembrane region" description="Helical" evidence="8">
    <location>
        <begin position="444"/>
        <end position="467"/>
    </location>
</feature>
<comment type="similarity">
    <text evidence="2">Belongs to the MscS (TC 1.A.23) family.</text>
</comment>
<dbReference type="SUPFAM" id="SSF82861">
    <property type="entry name" value="Mechanosensitive channel protein MscS (YggB), transmembrane region"/>
    <property type="match status" value="1"/>
</dbReference>
<dbReference type="InterPro" id="IPR052702">
    <property type="entry name" value="MscS-like_channel"/>
</dbReference>
<comment type="subcellular location">
    <subcellularLocation>
        <location evidence="1">Cell membrane</location>
        <topology evidence="1">Multi-pass membrane protein</topology>
    </subcellularLocation>
</comment>
<keyword evidence="4 8" id="KW-0812">Transmembrane</keyword>
<evidence type="ECO:0000256" key="2">
    <source>
        <dbReference type="ARBA" id="ARBA00008017"/>
    </source>
</evidence>
<evidence type="ECO:0000313" key="13">
    <source>
        <dbReference type="EMBL" id="GGO25867.1"/>
    </source>
</evidence>
<dbReference type="OrthoDB" id="9799209at2"/>
<keyword evidence="14" id="KW-1185">Reference proteome</keyword>
<dbReference type="InterPro" id="IPR049278">
    <property type="entry name" value="MS_channel_C"/>
</dbReference>
<feature type="transmembrane region" description="Helical" evidence="8">
    <location>
        <begin position="292"/>
        <end position="317"/>
    </location>
</feature>
<protein>
    <submittedName>
        <fullName evidence="13">Mechanosensitive ion channel protein MscS</fullName>
    </submittedName>
</protein>
<dbReference type="Pfam" id="PF12607">
    <property type="entry name" value="DUF3772"/>
    <property type="match status" value="1"/>
</dbReference>
<evidence type="ECO:0000259" key="10">
    <source>
        <dbReference type="Pfam" id="PF00924"/>
    </source>
</evidence>
<dbReference type="InterPro" id="IPR022249">
    <property type="entry name" value="DUF3772"/>
</dbReference>
<dbReference type="GO" id="GO:0005886">
    <property type="term" value="C:plasma membrane"/>
    <property type="evidence" value="ECO:0007669"/>
    <property type="project" value="UniProtKB-SubCell"/>
</dbReference>
<feature type="signal peptide" evidence="9">
    <location>
        <begin position="1"/>
        <end position="34"/>
    </location>
</feature>
<evidence type="ECO:0000259" key="11">
    <source>
        <dbReference type="Pfam" id="PF12607"/>
    </source>
</evidence>
<evidence type="ECO:0000256" key="5">
    <source>
        <dbReference type="ARBA" id="ARBA00022989"/>
    </source>
</evidence>
<dbReference type="Gene3D" id="2.30.30.60">
    <property type="match status" value="1"/>
</dbReference>
<evidence type="ECO:0000256" key="9">
    <source>
        <dbReference type="SAM" id="SignalP"/>
    </source>
</evidence>
<evidence type="ECO:0000256" key="4">
    <source>
        <dbReference type="ARBA" id="ARBA00022692"/>
    </source>
</evidence>
<evidence type="ECO:0000259" key="12">
    <source>
        <dbReference type="Pfam" id="PF21082"/>
    </source>
</evidence>
<comment type="caution">
    <text evidence="13">The sequence shown here is derived from an EMBL/GenBank/DDBJ whole genome shotgun (WGS) entry which is preliminary data.</text>
</comment>
<dbReference type="AlphaFoldDB" id="A0A918DC76"/>
<evidence type="ECO:0000256" key="8">
    <source>
        <dbReference type="SAM" id="Phobius"/>
    </source>
</evidence>
<sequence>MIWTARPEKSGLAVIARTILLCAGLFSGAGSVVAQTAGPPPAPAQTTQTIGPPPAPLTKSQTAGQSSGAKSITASGPAATQLDYAAWEQLAQRAERTIGDPATSNSGLELVRGQLADWRAKFQSAQSTNATRIQSQRDQITALGPAPAEGETETPEIAERRKVLNEQLQRLEAPKRAADEAYRRANGLITEIDRELRERQTQQLLKLWPTPVNPANWDDALKAVGQGISTLAAEVKGNWGQEVRRTELRDRLPAVGMLLLVAMVLIFRGRRWIEQFANWLNSSAGSTRWSRVLSFFASLGQVIVPAGGVLLISVAAVLTGLSGYLGKQVLSALPGAGFAIFAAYWLAGRLFPKDNCASGPLALSSSACAEGRFYTTMIGVIYAAQSLREALLPTARQSDEALPVLALPLILLMSLVVWRLGRILSRHLGRGTENEEAISFRDRVLRVVGQVLVAIAFISPALGLIGYTTAANALIFPAAASLGLAGLLLLLVQLIGDIWRALTGGDDEGHGLMPVIAGFVLTLASLPLFALVWGVRVEDLTELWNRFTQGVTLGETRISPANFMYFLVLFGVGYGATRLFQGALKSSILPKTRLDQGGRNAVVSGVGYLGVFVSGIIAVSSAGIDLSGLAIVASALSLGIGFGLQTIVQNFVAGIILLIERPVSEGDWIEVGGVSGTIKSISVRSTRIQTFDRSDVIVPNGDLISQQVTNWTRFSLAGRVIIPIGVDYSSDTRKVSRVLQEIAEAQPLALLEPPPVVAFMGFGADSMMFEIRMIIRDVNFSLSVRTEVNHQIAERFEAEGIKMPFSQRDIWLRNPDAVAAALASLHEAATNASGLPAPAGASVAAPAPQVRDDYVEDAPAGLRDVPHGGSDPFDDETER</sequence>
<dbReference type="InterPro" id="IPR006685">
    <property type="entry name" value="MscS_channel_2nd"/>
</dbReference>
<feature type="domain" description="Mechanosensitive ion channel MscS" evidence="10">
    <location>
        <begin position="646"/>
        <end position="713"/>
    </location>
</feature>
<feature type="transmembrane region" description="Helical" evidence="8">
    <location>
        <begin position="473"/>
        <end position="499"/>
    </location>
</feature>
<name>A0A918DC76_9RHOB</name>
<dbReference type="SUPFAM" id="SSF50182">
    <property type="entry name" value="Sm-like ribonucleoproteins"/>
    <property type="match status" value="1"/>
</dbReference>
<dbReference type="GO" id="GO:0008381">
    <property type="term" value="F:mechanosensitive monoatomic ion channel activity"/>
    <property type="evidence" value="ECO:0007669"/>
    <property type="project" value="UniProtKB-ARBA"/>
</dbReference>
<evidence type="ECO:0000256" key="6">
    <source>
        <dbReference type="ARBA" id="ARBA00023136"/>
    </source>
</evidence>
<feature type="transmembrane region" description="Helical" evidence="8">
    <location>
        <begin position="563"/>
        <end position="580"/>
    </location>
</feature>
<keyword evidence="6 8" id="KW-0472">Membrane</keyword>
<dbReference type="RefSeq" id="WP_146285616.1">
    <property type="nucleotide sequence ID" value="NZ_BMLP01000001.1"/>
</dbReference>
<feature type="domain" description="Mechanosensitive ion channel MscS C-terminal" evidence="12">
    <location>
        <begin position="721"/>
        <end position="803"/>
    </location>
</feature>
<feature type="transmembrane region" description="Helical" evidence="8">
    <location>
        <begin position="630"/>
        <end position="659"/>
    </location>
</feature>
<organism evidence="13 14">
    <name type="scientific">Gemmobacter aquaticus</name>
    <dbReference type="NCBI Taxonomy" id="490185"/>
    <lineage>
        <taxon>Bacteria</taxon>
        <taxon>Pseudomonadati</taxon>
        <taxon>Pseudomonadota</taxon>
        <taxon>Alphaproteobacteria</taxon>
        <taxon>Rhodobacterales</taxon>
        <taxon>Paracoccaceae</taxon>
        <taxon>Gemmobacter</taxon>
    </lineage>
</organism>
<keyword evidence="3" id="KW-1003">Cell membrane</keyword>
<reference evidence="13 14" key="1">
    <citation type="journal article" date="2014" name="Int. J. Syst. Evol. Microbiol.">
        <title>Complete genome sequence of Corynebacterium casei LMG S-19264T (=DSM 44701T), isolated from a smear-ripened cheese.</title>
        <authorList>
            <consortium name="US DOE Joint Genome Institute (JGI-PGF)"/>
            <person name="Walter F."/>
            <person name="Albersmeier A."/>
            <person name="Kalinowski J."/>
            <person name="Ruckert C."/>
        </authorList>
    </citation>
    <scope>NUCLEOTIDE SEQUENCE [LARGE SCALE GENOMIC DNA]</scope>
    <source>
        <strain evidence="13 14">CGMCC 1.7029</strain>
    </source>
</reference>
<evidence type="ECO:0000313" key="14">
    <source>
        <dbReference type="Proteomes" id="UP000598196"/>
    </source>
</evidence>
<feature type="transmembrane region" description="Helical" evidence="8">
    <location>
        <begin position="601"/>
        <end position="624"/>
    </location>
</feature>
<feature type="transmembrane region" description="Helical" evidence="8">
    <location>
        <begin position="404"/>
        <end position="424"/>
    </location>
</feature>
<feature type="transmembrane region" description="Helical" evidence="8">
    <location>
        <begin position="511"/>
        <end position="535"/>
    </location>
</feature>
<dbReference type="Pfam" id="PF21082">
    <property type="entry name" value="MS_channel_3rd"/>
    <property type="match status" value="1"/>
</dbReference>
<feature type="domain" description="DUF3772" evidence="11">
    <location>
        <begin position="176"/>
        <end position="235"/>
    </location>
</feature>
<feature type="compositionally biased region" description="Polar residues" evidence="7">
    <location>
        <begin position="58"/>
        <end position="74"/>
    </location>
</feature>
<dbReference type="PANTHER" id="PTHR30347">
    <property type="entry name" value="POTASSIUM CHANNEL RELATED"/>
    <property type="match status" value="1"/>
</dbReference>
<feature type="region of interest" description="Disordered" evidence="7">
    <location>
        <begin position="836"/>
        <end position="879"/>
    </location>
</feature>
<dbReference type="Gene3D" id="3.30.70.100">
    <property type="match status" value="1"/>
</dbReference>
<dbReference type="InterPro" id="IPR011014">
    <property type="entry name" value="MscS_channel_TM-2"/>
</dbReference>
<dbReference type="Pfam" id="PF00924">
    <property type="entry name" value="MS_channel_2nd"/>
    <property type="match status" value="1"/>
</dbReference>
<dbReference type="EMBL" id="BMLP01000001">
    <property type="protein sequence ID" value="GGO25867.1"/>
    <property type="molecule type" value="Genomic_DNA"/>
</dbReference>
<dbReference type="InterPro" id="IPR011066">
    <property type="entry name" value="MscS_channel_C_sf"/>
</dbReference>
<feature type="compositionally biased region" description="Low complexity" evidence="7">
    <location>
        <begin position="836"/>
        <end position="848"/>
    </location>
</feature>
<dbReference type="PANTHER" id="PTHR30347:SF1">
    <property type="entry name" value="MECHANOSENSITIVE CHANNEL MSCK"/>
    <property type="match status" value="1"/>
</dbReference>
<gene>
    <name evidence="13" type="ORF">GCM10010991_06020</name>
</gene>
<dbReference type="InterPro" id="IPR023408">
    <property type="entry name" value="MscS_beta-dom_sf"/>
</dbReference>
<keyword evidence="5 8" id="KW-1133">Transmembrane helix</keyword>
<dbReference type="Proteomes" id="UP000598196">
    <property type="component" value="Unassembled WGS sequence"/>
</dbReference>
<keyword evidence="9" id="KW-0732">Signal</keyword>
<dbReference type="SUPFAM" id="SSF82689">
    <property type="entry name" value="Mechanosensitive channel protein MscS (YggB), C-terminal domain"/>
    <property type="match status" value="1"/>
</dbReference>
<dbReference type="Gene3D" id="1.10.287.1260">
    <property type="match status" value="1"/>
</dbReference>
<evidence type="ECO:0000256" key="3">
    <source>
        <dbReference type="ARBA" id="ARBA00022475"/>
    </source>
</evidence>